<comment type="caution">
    <text evidence="8">The sequence shown here is derived from an EMBL/GenBank/DDBJ whole genome shotgun (WGS) entry which is preliminary data.</text>
</comment>
<keyword evidence="9" id="KW-1185">Reference proteome</keyword>
<dbReference type="EMBL" id="BMZF01000001">
    <property type="protein sequence ID" value="GHA45757.1"/>
    <property type="molecule type" value="Genomic_DNA"/>
</dbReference>
<dbReference type="RefSeq" id="WP_229802028.1">
    <property type="nucleotide sequence ID" value="NZ_BMZF01000001.1"/>
</dbReference>
<name>A0ABQ3CVE4_9RHOB</name>
<proteinExistence type="inferred from homology"/>
<dbReference type="NCBIfam" id="TIGR00255">
    <property type="entry name" value="YicC/YloC family endoribonuclease"/>
    <property type="match status" value="1"/>
</dbReference>
<evidence type="ECO:0000313" key="8">
    <source>
        <dbReference type="EMBL" id="GHA45757.1"/>
    </source>
</evidence>
<evidence type="ECO:0000256" key="1">
    <source>
        <dbReference type="ARBA" id="ARBA00001968"/>
    </source>
</evidence>
<keyword evidence="3" id="KW-0255">Endonuclease</keyword>
<sequence length="297" mass="32050">MVNSMTGFASVTGQHDHVSWAWEMRSVNNKGFDLRQRLPDGCEQLEKAVKSKVSAKCARGTIFVSLKIKQDELGATPVLNMAALDAVIAAEKIAVNAAKMAGLGVRETDVSTLLSLPMVLGRQVSDSENDAEWIGAAGAQLDELVNKFADARADEGAALTKALQSQIASIAKLTDAAATSADLRQDVVKARLQSQLAAILDASDGLDETRLEQELAIIAVKNDITEELDRLRAHADAAKALLKTKGAIGRKFDFLMQEFNREANTLCSKSGSTELTRIGLDLKTIIDQMREQVQNVE</sequence>
<evidence type="ECO:0000256" key="5">
    <source>
        <dbReference type="ARBA" id="ARBA00035648"/>
    </source>
</evidence>
<evidence type="ECO:0000313" key="9">
    <source>
        <dbReference type="Proteomes" id="UP000634455"/>
    </source>
</evidence>
<feature type="domain" description="Endoribonuclease YicC-like C-terminal" evidence="7">
    <location>
        <begin position="183"/>
        <end position="297"/>
    </location>
</feature>
<gene>
    <name evidence="8" type="ORF">GCM10008927_08490</name>
</gene>
<evidence type="ECO:0000256" key="4">
    <source>
        <dbReference type="ARBA" id="ARBA00022801"/>
    </source>
</evidence>
<organism evidence="8 9">
    <name type="scientific">Paramylibacter ulvae</name>
    <dbReference type="NCBI Taxonomy" id="1651968"/>
    <lineage>
        <taxon>Bacteria</taxon>
        <taxon>Pseudomonadati</taxon>
        <taxon>Pseudomonadota</taxon>
        <taxon>Alphaproteobacteria</taxon>
        <taxon>Rhodobacterales</taxon>
        <taxon>Paracoccaceae</taxon>
        <taxon>Paramylibacter</taxon>
    </lineage>
</organism>
<dbReference type="InterPro" id="IPR005229">
    <property type="entry name" value="YicC/YloC-like"/>
</dbReference>
<keyword evidence="2" id="KW-0540">Nuclease</keyword>
<accession>A0ABQ3CVE4</accession>
<evidence type="ECO:0000259" key="6">
    <source>
        <dbReference type="Pfam" id="PF03755"/>
    </source>
</evidence>
<reference evidence="9" key="1">
    <citation type="journal article" date="2019" name="Int. J. Syst. Evol. Microbiol.">
        <title>The Global Catalogue of Microorganisms (GCM) 10K type strain sequencing project: providing services to taxonomists for standard genome sequencing and annotation.</title>
        <authorList>
            <consortium name="The Broad Institute Genomics Platform"/>
            <consortium name="The Broad Institute Genome Sequencing Center for Infectious Disease"/>
            <person name="Wu L."/>
            <person name="Ma J."/>
        </authorList>
    </citation>
    <scope>NUCLEOTIDE SEQUENCE [LARGE SCALE GENOMIC DNA]</scope>
    <source>
        <strain evidence="9">KCTC 32465</strain>
    </source>
</reference>
<evidence type="ECO:0000256" key="3">
    <source>
        <dbReference type="ARBA" id="ARBA00022759"/>
    </source>
</evidence>
<dbReference type="Pfam" id="PF08340">
    <property type="entry name" value="YicC-like_C"/>
    <property type="match status" value="1"/>
</dbReference>
<comment type="similarity">
    <text evidence="5">Belongs to the YicC/YloC family.</text>
</comment>
<evidence type="ECO:0000259" key="7">
    <source>
        <dbReference type="Pfam" id="PF08340"/>
    </source>
</evidence>
<comment type="cofactor">
    <cofactor evidence="1">
        <name>a divalent metal cation</name>
        <dbReference type="ChEBI" id="CHEBI:60240"/>
    </cofactor>
</comment>
<dbReference type="Pfam" id="PF03755">
    <property type="entry name" value="YicC-like_N"/>
    <property type="match status" value="1"/>
</dbReference>
<protein>
    <recommendedName>
        <fullName evidence="10">YicC family protein</fullName>
    </recommendedName>
</protein>
<dbReference type="InterPro" id="IPR013551">
    <property type="entry name" value="YicC-like_C"/>
</dbReference>
<keyword evidence="4" id="KW-0378">Hydrolase</keyword>
<dbReference type="PANTHER" id="PTHR30636:SF3">
    <property type="entry name" value="UPF0701 PROTEIN YICC"/>
    <property type="match status" value="1"/>
</dbReference>
<feature type="domain" description="Endoribonuclease YicC-like N-terminal" evidence="6">
    <location>
        <begin position="2"/>
        <end position="160"/>
    </location>
</feature>
<dbReference type="Proteomes" id="UP000634455">
    <property type="component" value="Unassembled WGS sequence"/>
</dbReference>
<dbReference type="InterPro" id="IPR013527">
    <property type="entry name" value="YicC-like_N"/>
</dbReference>
<dbReference type="PANTHER" id="PTHR30636">
    <property type="entry name" value="UPF0701 PROTEIN YICC"/>
    <property type="match status" value="1"/>
</dbReference>
<evidence type="ECO:0000256" key="2">
    <source>
        <dbReference type="ARBA" id="ARBA00022722"/>
    </source>
</evidence>
<evidence type="ECO:0008006" key="10">
    <source>
        <dbReference type="Google" id="ProtNLM"/>
    </source>
</evidence>